<dbReference type="AlphaFoldDB" id="A0A3Q1ESL0"/>
<evidence type="ECO:0000259" key="5">
    <source>
        <dbReference type="PROSITE" id="PS50835"/>
    </source>
</evidence>
<evidence type="ECO:0000256" key="4">
    <source>
        <dbReference type="SAM" id="MobiDB-lite"/>
    </source>
</evidence>
<dbReference type="InterPro" id="IPR007110">
    <property type="entry name" value="Ig-like_dom"/>
</dbReference>
<evidence type="ECO:0000256" key="2">
    <source>
        <dbReference type="ARBA" id="ARBA00022692"/>
    </source>
</evidence>
<dbReference type="SMART" id="SM00409">
    <property type="entry name" value="IG"/>
    <property type="match status" value="1"/>
</dbReference>
<reference evidence="6" key="1">
    <citation type="submission" date="2025-08" db="UniProtKB">
        <authorList>
            <consortium name="Ensembl"/>
        </authorList>
    </citation>
    <scope>IDENTIFICATION</scope>
</reference>
<protein>
    <recommendedName>
        <fullName evidence="5">Ig-like domain-containing protein</fullName>
    </recommendedName>
</protein>
<dbReference type="Ensembl" id="ENSAPOT00000005814.1">
    <property type="protein sequence ID" value="ENSAPOP00000006934.1"/>
    <property type="gene ID" value="ENSAPOG00000008814.1"/>
</dbReference>
<evidence type="ECO:0000256" key="1">
    <source>
        <dbReference type="ARBA" id="ARBA00004370"/>
    </source>
</evidence>
<evidence type="ECO:0000313" key="6">
    <source>
        <dbReference type="Ensembl" id="ENSAPOP00000006934.1"/>
    </source>
</evidence>
<evidence type="ECO:0000313" key="7">
    <source>
        <dbReference type="Proteomes" id="UP000257200"/>
    </source>
</evidence>
<keyword evidence="2" id="KW-0812">Transmembrane</keyword>
<keyword evidence="7" id="KW-1185">Reference proteome</keyword>
<dbReference type="PANTHER" id="PTHR11860">
    <property type="entry name" value="POLYMERIC-IMMUNOGLOBULIN RECEPTOR"/>
    <property type="match status" value="1"/>
</dbReference>
<feature type="region of interest" description="Disordered" evidence="4">
    <location>
        <begin position="139"/>
        <end position="159"/>
    </location>
</feature>
<reference evidence="6" key="2">
    <citation type="submission" date="2025-09" db="UniProtKB">
        <authorList>
            <consortium name="Ensembl"/>
        </authorList>
    </citation>
    <scope>IDENTIFICATION</scope>
</reference>
<dbReference type="InterPro" id="IPR013106">
    <property type="entry name" value="Ig_V-set"/>
</dbReference>
<organism evidence="6 7">
    <name type="scientific">Acanthochromis polyacanthus</name>
    <name type="common">spiny chromis</name>
    <dbReference type="NCBI Taxonomy" id="80966"/>
    <lineage>
        <taxon>Eukaryota</taxon>
        <taxon>Metazoa</taxon>
        <taxon>Chordata</taxon>
        <taxon>Craniata</taxon>
        <taxon>Vertebrata</taxon>
        <taxon>Euteleostomi</taxon>
        <taxon>Actinopterygii</taxon>
        <taxon>Neopterygii</taxon>
        <taxon>Teleostei</taxon>
        <taxon>Neoteleostei</taxon>
        <taxon>Acanthomorphata</taxon>
        <taxon>Ovalentaria</taxon>
        <taxon>Pomacentridae</taxon>
        <taxon>Acanthochromis</taxon>
    </lineage>
</organism>
<dbReference type="GeneTree" id="ENSGT00910000145048"/>
<dbReference type="Proteomes" id="UP000257200">
    <property type="component" value="Unplaced"/>
</dbReference>
<dbReference type="GO" id="GO:0004888">
    <property type="term" value="F:transmembrane signaling receptor activity"/>
    <property type="evidence" value="ECO:0007669"/>
    <property type="project" value="TreeGrafter"/>
</dbReference>
<accession>A0A3Q1ESL0</accession>
<proteinExistence type="predicted"/>
<dbReference type="InParanoid" id="A0A3Q1ESL0"/>
<dbReference type="InterPro" id="IPR036179">
    <property type="entry name" value="Ig-like_dom_sf"/>
</dbReference>
<dbReference type="PANTHER" id="PTHR11860:SF87">
    <property type="entry name" value="CMRF35-LIKE MOLECULE 8"/>
    <property type="match status" value="1"/>
</dbReference>
<feature type="domain" description="Ig-like" evidence="5">
    <location>
        <begin position="17"/>
        <end position="122"/>
    </location>
</feature>
<dbReference type="GO" id="GO:0005886">
    <property type="term" value="C:plasma membrane"/>
    <property type="evidence" value="ECO:0007669"/>
    <property type="project" value="TreeGrafter"/>
</dbReference>
<sequence length="229" mass="25406">MTISQALFKIQAQNLSPSFLIILFILQYSSSRKVGKEVTIKCSHSNAGSNVKYFCKDPCKNEDILVTSKETNEDDSNGKYSIKDEGNTFTVTISDLTEDDSGAYWCGIERFGVDTYNKVVLTVKKGELIQYALHETTSYSAKEDQETDGSIVSSPSNQHHDANADHTDNIYSNITVSSEPEIQPDGLFYSTVSFNEHADFSTVLPRTATVTYSSLKHTSTDESTVYDNV</sequence>
<keyword evidence="3" id="KW-0472">Membrane</keyword>
<dbReference type="PROSITE" id="PS50835">
    <property type="entry name" value="IG_LIKE"/>
    <property type="match status" value="1"/>
</dbReference>
<dbReference type="SUPFAM" id="SSF48726">
    <property type="entry name" value="Immunoglobulin"/>
    <property type="match status" value="1"/>
</dbReference>
<dbReference type="STRING" id="80966.ENSAPOP00000006934"/>
<evidence type="ECO:0000256" key="3">
    <source>
        <dbReference type="ARBA" id="ARBA00023136"/>
    </source>
</evidence>
<name>A0A3Q1ESL0_9TELE</name>
<dbReference type="InterPro" id="IPR050671">
    <property type="entry name" value="CD300_family_receptors"/>
</dbReference>
<comment type="subcellular location">
    <subcellularLocation>
        <location evidence="1">Membrane</location>
    </subcellularLocation>
</comment>
<dbReference type="InterPro" id="IPR013783">
    <property type="entry name" value="Ig-like_fold"/>
</dbReference>
<feature type="compositionally biased region" description="Polar residues" evidence="4">
    <location>
        <begin position="148"/>
        <end position="157"/>
    </location>
</feature>
<dbReference type="InterPro" id="IPR003599">
    <property type="entry name" value="Ig_sub"/>
</dbReference>
<dbReference type="Gene3D" id="2.60.40.10">
    <property type="entry name" value="Immunoglobulins"/>
    <property type="match status" value="1"/>
</dbReference>
<dbReference type="Pfam" id="PF07686">
    <property type="entry name" value="V-set"/>
    <property type="match status" value="1"/>
</dbReference>